<dbReference type="GO" id="GO:0043571">
    <property type="term" value="P:maintenance of CRISPR repeat elements"/>
    <property type="evidence" value="ECO:0007669"/>
    <property type="project" value="UniProtKB-UniRule"/>
</dbReference>
<protein>
    <recommendedName>
        <fullName evidence="12">CRISPR-associated endonuclease Cas9</fullName>
        <ecNumber evidence="12">3.1.-.-</ecNumber>
    </recommendedName>
</protein>
<feature type="domain" description="HNH Cas9-type" evidence="13">
    <location>
        <begin position="648"/>
        <end position="808"/>
    </location>
</feature>
<evidence type="ECO:0000256" key="8">
    <source>
        <dbReference type="ARBA" id="ARBA00023118"/>
    </source>
</evidence>
<feature type="binding site" evidence="12">
    <location>
        <position position="11"/>
    </location>
    <ligand>
        <name>Mg(2+)</name>
        <dbReference type="ChEBI" id="CHEBI:18420"/>
        <label>2</label>
    </ligand>
</feature>
<name>A0A1Q2HM83_9BACT</name>
<dbReference type="Proteomes" id="UP000188273">
    <property type="component" value="Chromosome"/>
</dbReference>
<dbReference type="Pfam" id="PF13395">
    <property type="entry name" value="HNH_4"/>
    <property type="match status" value="1"/>
</dbReference>
<evidence type="ECO:0000256" key="4">
    <source>
        <dbReference type="ARBA" id="ARBA00022759"/>
    </source>
</evidence>
<feature type="binding site" evidence="12">
    <location>
        <position position="644"/>
    </location>
    <ligand>
        <name>Mg(2+)</name>
        <dbReference type="ChEBI" id="CHEBI:18420"/>
        <label>1</label>
    </ligand>
</feature>
<dbReference type="EMBL" id="CP019633">
    <property type="protein sequence ID" value="AQQ08343.1"/>
    <property type="molecule type" value="Genomic_DNA"/>
</dbReference>
<dbReference type="NCBIfam" id="TIGR01865">
    <property type="entry name" value="cas_Csn1"/>
    <property type="match status" value="2"/>
</dbReference>
<dbReference type="GO" id="GO:0051607">
    <property type="term" value="P:defense response to virus"/>
    <property type="evidence" value="ECO:0007669"/>
    <property type="project" value="UniProtKB-UniRule"/>
</dbReference>
<proteinExistence type="inferred from homology"/>
<dbReference type="GO" id="GO:0003677">
    <property type="term" value="F:DNA binding"/>
    <property type="evidence" value="ECO:0007669"/>
    <property type="project" value="UniProtKB-UniRule"/>
</dbReference>
<dbReference type="InterPro" id="IPR028629">
    <property type="entry name" value="Cas9"/>
</dbReference>
<dbReference type="Pfam" id="PF18541">
    <property type="entry name" value="RuvC_III"/>
    <property type="match status" value="1"/>
</dbReference>
<dbReference type="HAMAP" id="MF_01480">
    <property type="entry name" value="Cas9"/>
    <property type="match status" value="1"/>
</dbReference>
<evidence type="ECO:0000256" key="3">
    <source>
        <dbReference type="ARBA" id="ARBA00022723"/>
    </source>
</evidence>
<dbReference type="SMART" id="SM00507">
    <property type="entry name" value="HNHc"/>
    <property type="match status" value="1"/>
</dbReference>
<dbReference type="GO" id="GO:0003723">
    <property type="term" value="F:RNA binding"/>
    <property type="evidence" value="ECO:0007669"/>
    <property type="project" value="UniProtKB-UniRule"/>
</dbReference>
<dbReference type="GO" id="GO:0016787">
    <property type="term" value="F:hydrolase activity"/>
    <property type="evidence" value="ECO:0007669"/>
    <property type="project" value="UniProtKB-KW"/>
</dbReference>
<feature type="binding site" evidence="12">
    <location>
        <position position="640"/>
    </location>
    <ligand>
        <name>Mg(2+)</name>
        <dbReference type="ChEBI" id="CHEBI:18420"/>
        <label>1</label>
    </ligand>
</feature>
<comment type="similarity">
    <text evidence="12">Belongs to the CRISPR-associated Cas9 family.</text>
</comment>
<dbReference type="InterPro" id="IPR041383">
    <property type="entry name" value="RuvC_III"/>
</dbReference>
<organism evidence="14 15">
    <name type="scientific">Sedimentisphaera cyanobacteriorum</name>
    <dbReference type="NCBI Taxonomy" id="1940790"/>
    <lineage>
        <taxon>Bacteria</taxon>
        <taxon>Pseudomonadati</taxon>
        <taxon>Planctomycetota</taxon>
        <taxon>Phycisphaerae</taxon>
        <taxon>Sedimentisphaerales</taxon>
        <taxon>Sedimentisphaeraceae</taxon>
        <taxon>Sedimentisphaera</taxon>
    </lineage>
</organism>
<evidence type="ECO:0000256" key="2">
    <source>
        <dbReference type="ARBA" id="ARBA00022722"/>
    </source>
</evidence>
<evidence type="ECO:0000256" key="5">
    <source>
        <dbReference type="ARBA" id="ARBA00022801"/>
    </source>
</evidence>
<evidence type="ECO:0000256" key="10">
    <source>
        <dbReference type="ARBA" id="ARBA00023211"/>
    </source>
</evidence>
<evidence type="ECO:0000313" key="14">
    <source>
        <dbReference type="EMBL" id="AQQ08343.1"/>
    </source>
</evidence>
<gene>
    <name evidence="12 14" type="primary">cas9</name>
    <name evidence="14" type="ORF">L21SP3_00119</name>
</gene>
<feature type="active site" description="For RuvC-like nuclease domain" evidence="12">
    <location>
        <position position="11"/>
    </location>
</feature>
<evidence type="ECO:0000259" key="13">
    <source>
        <dbReference type="PROSITE" id="PS51749"/>
    </source>
</evidence>
<keyword evidence="4 12" id="KW-0255">Endonuclease</keyword>
<dbReference type="RefSeq" id="WP_077538522.1">
    <property type="nucleotide sequence ID" value="NZ_CP019633.1"/>
</dbReference>
<dbReference type="EC" id="3.1.-.-" evidence="12"/>
<dbReference type="InterPro" id="IPR033114">
    <property type="entry name" value="HNH_CAS9"/>
</dbReference>
<dbReference type="AlphaFoldDB" id="A0A1Q2HM83"/>
<keyword evidence="9 12" id="KW-0238">DNA-binding</keyword>
<keyword evidence="5 12" id="KW-0378">Hydrolase</keyword>
<evidence type="ECO:0000256" key="9">
    <source>
        <dbReference type="ARBA" id="ARBA00023125"/>
    </source>
</evidence>
<comment type="cofactor">
    <cofactor evidence="1 12">
        <name>Mg(2+)</name>
        <dbReference type="ChEBI" id="CHEBI:18420"/>
    </cofactor>
</comment>
<keyword evidence="8 12" id="KW-0051">Antiviral defense</keyword>
<feature type="active site" description="Proton acceptor for HNH nuclease domain" evidence="12">
    <location>
        <position position="727"/>
    </location>
</feature>
<feature type="binding site" evidence="12">
    <location>
        <position position="11"/>
    </location>
    <ligand>
        <name>Mg(2+)</name>
        <dbReference type="ChEBI" id="CHEBI:18420"/>
        <label>1</label>
    </ligand>
</feature>
<keyword evidence="15" id="KW-1185">Reference proteome</keyword>
<keyword evidence="7 12" id="KW-0694">RNA-binding</keyword>
<keyword evidence="2 12" id="KW-0540">Nuclease</keyword>
<dbReference type="STRING" id="1940790.L21SP3_00119"/>
<evidence type="ECO:0000256" key="1">
    <source>
        <dbReference type="ARBA" id="ARBA00001946"/>
    </source>
</evidence>
<evidence type="ECO:0000313" key="15">
    <source>
        <dbReference type="Proteomes" id="UP000188273"/>
    </source>
</evidence>
<dbReference type="Gene3D" id="1.10.30.50">
    <property type="match status" value="1"/>
</dbReference>
<dbReference type="KEGG" id="pbu:L21SP3_00119"/>
<evidence type="ECO:0000256" key="12">
    <source>
        <dbReference type="HAMAP-Rule" id="MF_01480"/>
    </source>
</evidence>
<keyword evidence="3 12" id="KW-0479">Metal-binding</keyword>
<keyword evidence="6 12" id="KW-0460">Magnesium</keyword>
<reference evidence="15" key="1">
    <citation type="submission" date="2017-02" db="EMBL/GenBank/DDBJ databases">
        <title>Comparative genomics and description of representatives of a novel lineage of planctomycetes thriving in anoxic sediments.</title>
        <authorList>
            <person name="Spring S."/>
            <person name="Bunk B."/>
            <person name="Sproer C."/>
            <person name="Klenk H.-P."/>
        </authorList>
    </citation>
    <scope>NUCLEOTIDE SEQUENCE [LARGE SCALE GENOMIC DNA]</scope>
    <source>
        <strain evidence="15">L21-RPul-D3</strain>
    </source>
</reference>
<dbReference type="Gene3D" id="3.30.420.10">
    <property type="entry name" value="Ribonuclease H-like superfamily/Ribonuclease H"/>
    <property type="match status" value="2"/>
</dbReference>
<comment type="domain">
    <text evidence="12">Has 2 endonuclease domains. The discontinuous RuvC-like domain cleaves the target DNA noncomplementary to crRNA while the HNH nuclease domain cleaves the target DNA complementary to crRNA.</text>
</comment>
<sequence>MAKNRVVLGLDIGIGSVGWALVNLEEEEYDYQTYEGEHKKKLKISGGEIIDSGVRTFQPPHNEQKSLAKIRGEKRRARLTGRRKTKRMKRFVSLAKEFGLIEPNIRFKQACRKMIPPASTDKNKWSPWNIRKEALSRKLTNEEFFRALYHIARHRGVSFLTKAEESEKPSGSSEEGKVKKGLQNIREQLKESRCQTIGEMFAVNFLEGENVRLRNSENDYTKSIHRNLLKDETIIIFKKQKALGNESASDELLRRYLDEVLLYEAGIQEDKLLKMMNRCKFTGEICAPREGYLNERYVLLNRLNSLLIGGKPPTDEQRESIKKLAYKNKKLKFSQIRNFLDINENIRFNLCSYQMENPEYNQKLSCKVNEKEPLFEDKHQIKAAAIQSLDRETGTLEHVEDYSQEYKELIRKVYARRAEKYGSSKVQKIDFYYYILRAKLEIPSKYRFVQILNKYPKGEEEFKSKLEYLKQFESKQDFVELKGYHKIKDCITNTLGNDKWSEIADSPETIEAISEALVYHKTDETRGNYFKEKGIDEEIAKAALFINMKEVANFSKEAFQKLLPHMEEGKYFEDARIAAAENDPRFKDKEHEKQSILQPYHGDFENNPVVMRTFSQTRKLINAVIRKYSSEYPIDQINIEIATELASSQKKLNDIYKKQTRYRDQKEQAKELCREFGLNPEEGQNLLRFRLAMQQKYRCPYTGQYIHACPYSGEDISGSLLDCEIDHIIPISRSFDDSLNNKVLCTKKANQEKKNMLPFEYLSKDPKKWEEFVVRVGHMGTMPSAKKRKLLTKKFDEEDKDRFISRNLNDTRYAAKEIAGFLKKHLDFSKSQREDINEKSRVQLRSGRVTSFLRYHWGLKKHREENDLHHALDAIVVACSTQGHVYLASMIAKDLENKGKAINGRLKNCNFEPWESFREDVLKKLDDIFVSRMPRRKVTGEAHSQNPKSWRKANIKGRVQPFNKGFCGMGHIVRADFYKGPDGKNYAVPLYASDFAAKSPLPSKYLSKGDTPYEDWPELTNEFEFKFSLFKDDLVKFQDQMYYIDYIRGGRPVISLKKYDGSSFDEEGKSFTKEFSYKNAKLEKFEVDMMGKYYSVKKPEREGNSYEKEWK</sequence>
<feature type="binding site" evidence="12">
    <location>
        <position position="870"/>
    </location>
    <ligand>
        <name>Mg(2+)</name>
        <dbReference type="ChEBI" id="CHEBI:18420"/>
        <label>2</label>
    </ligand>
</feature>
<evidence type="ECO:0000256" key="7">
    <source>
        <dbReference type="ARBA" id="ARBA00022884"/>
    </source>
</evidence>
<feature type="binding site" evidence="12">
    <location>
        <position position="644"/>
    </location>
    <ligand>
        <name>Mg(2+)</name>
        <dbReference type="ChEBI" id="CHEBI:18420"/>
        <label>2</label>
    </ligand>
</feature>
<dbReference type="InterPro" id="IPR036397">
    <property type="entry name" value="RNaseH_sf"/>
</dbReference>
<accession>A0A1Q2HM83</accession>
<keyword evidence="10" id="KW-0464">Manganese</keyword>
<dbReference type="GO" id="GO:0046872">
    <property type="term" value="F:metal ion binding"/>
    <property type="evidence" value="ECO:0007669"/>
    <property type="project" value="UniProtKB-UniRule"/>
</dbReference>
<comment type="subunit">
    <text evidence="11 12">Monomer. Binds crRNA and tracrRNA.</text>
</comment>
<dbReference type="GO" id="GO:0004519">
    <property type="term" value="F:endonuclease activity"/>
    <property type="evidence" value="ECO:0007669"/>
    <property type="project" value="UniProtKB-UniRule"/>
</dbReference>
<dbReference type="PROSITE" id="PS51749">
    <property type="entry name" value="HNH_CAS9"/>
    <property type="match status" value="1"/>
</dbReference>
<comment type="function">
    <text evidence="12">CRISPR (clustered regularly interspaced short palindromic repeat) is an adaptive immune system that provides protection against mobile genetic elements (viruses, transposable elements and conjugative plasmids). CRISPR clusters contain spacers, sequences complementary to antecedent mobile elements, and target invading nucleic acids. CRISPR clusters are transcribed and processed into CRISPR RNA (crRNA). In type II CRISPR systems correct processing of pre-crRNA requires a trans-encoded small RNA (tracrRNA), endogenous ribonuclease 3 (rnc) and this protein. The tracrRNA serves as a guide for ribonuclease 3-aided processing of pre-crRNA. Subsequently Cas9/crRNA/tracrRNA endonucleolytically cleaves linear or circular dsDNA target complementary to the spacer; Cas9 is inactive in the absence of the 2 guide RNAs (gRNA). Cas9 recognizes the protospacer adjacent motif (PAM) in the CRISPR repeat sequences to help distinguish self versus nonself, as targets within the bacterial CRISPR locus do not have PAMs. PAM recognition is also required for catalytic activity.</text>
</comment>
<evidence type="ECO:0000256" key="6">
    <source>
        <dbReference type="ARBA" id="ARBA00022842"/>
    </source>
</evidence>
<evidence type="ECO:0000256" key="11">
    <source>
        <dbReference type="ARBA" id="ARBA00046380"/>
    </source>
</evidence>
<dbReference type="OrthoDB" id="9757607at2"/>
<dbReference type="InterPro" id="IPR003615">
    <property type="entry name" value="HNH_nuc"/>
</dbReference>